<feature type="domain" description="Peptidase M16 C-terminal" evidence="2">
    <location>
        <begin position="1"/>
        <end position="69"/>
    </location>
</feature>
<accession>A0A956LYL5</accession>
<evidence type="ECO:0000313" key="3">
    <source>
        <dbReference type="EMBL" id="MCA9727914.1"/>
    </source>
</evidence>
<reference evidence="3" key="1">
    <citation type="submission" date="2020-04" db="EMBL/GenBank/DDBJ databases">
        <authorList>
            <person name="Zhang T."/>
        </authorList>
    </citation>
    <scope>NUCLEOTIDE SEQUENCE</scope>
    <source>
        <strain evidence="3">HKST-UBA01</strain>
    </source>
</reference>
<proteinExistence type="inferred from homology"/>
<dbReference type="InterPro" id="IPR007863">
    <property type="entry name" value="Peptidase_M16_C"/>
</dbReference>
<dbReference type="PANTHER" id="PTHR11851">
    <property type="entry name" value="METALLOPROTEASE"/>
    <property type="match status" value="1"/>
</dbReference>
<dbReference type="GO" id="GO:0046872">
    <property type="term" value="F:metal ion binding"/>
    <property type="evidence" value="ECO:0007669"/>
    <property type="project" value="InterPro"/>
</dbReference>
<dbReference type="SUPFAM" id="SSF63411">
    <property type="entry name" value="LuxS/MPP-like metallohydrolase"/>
    <property type="match status" value="1"/>
</dbReference>
<dbReference type="Proteomes" id="UP000697710">
    <property type="component" value="Unassembled WGS sequence"/>
</dbReference>
<evidence type="ECO:0000259" key="2">
    <source>
        <dbReference type="Pfam" id="PF05193"/>
    </source>
</evidence>
<comment type="similarity">
    <text evidence="1">Belongs to the peptidase M16 family.</text>
</comment>
<dbReference type="Gene3D" id="3.30.830.10">
    <property type="entry name" value="Metalloenzyme, LuxS/M16 peptidase-like"/>
    <property type="match status" value="1"/>
</dbReference>
<dbReference type="PANTHER" id="PTHR11851:SF49">
    <property type="entry name" value="MITOCHONDRIAL-PROCESSING PEPTIDASE SUBUNIT ALPHA"/>
    <property type="match status" value="1"/>
</dbReference>
<evidence type="ECO:0000256" key="1">
    <source>
        <dbReference type="ARBA" id="ARBA00007261"/>
    </source>
</evidence>
<feature type="non-terminal residue" evidence="3">
    <location>
        <position position="1"/>
    </location>
</feature>
<protein>
    <submittedName>
        <fullName evidence="3">Insulinase family protein</fullName>
    </submittedName>
</protein>
<name>A0A956LYL5_UNCEI</name>
<comment type="caution">
    <text evidence="3">The sequence shown here is derived from an EMBL/GenBank/DDBJ whole genome shotgun (WGS) entry which is preliminary data.</text>
</comment>
<gene>
    <name evidence="3" type="ORF">KC729_09550</name>
</gene>
<sequence>LFQRIREDAGLAYTVYSFMELMEDTGLFGVFLGVDPANTEKAFGLTCREFRRVREQGVKKWELESAKAQILTSLFLSYESMFDRISRLANNEMYYRRQVPVRKVVDAVLKVDLDDVRAAAQRLLDPRRYSLVTLGPAGSARPGLSTIDF</sequence>
<dbReference type="AlphaFoldDB" id="A0A956LYL5"/>
<organism evidence="3 4">
    <name type="scientific">Eiseniibacteriota bacterium</name>
    <dbReference type="NCBI Taxonomy" id="2212470"/>
    <lineage>
        <taxon>Bacteria</taxon>
        <taxon>Candidatus Eiseniibacteriota</taxon>
    </lineage>
</organism>
<dbReference type="Pfam" id="PF05193">
    <property type="entry name" value="Peptidase_M16_C"/>
    <property type="match status" value="1"/>
</dbReference>
<evidence type="ECO:0000313" key="4">
    <source>
        <dbReference type="Proteomes" id="UP000697710"/>
    </source>
</evidence>
<dbReference type="InterPro" id="IPR050361">
    <property type="entry name" value="MPP/UQCRC_Complex"/>
</dbReference>
<dbReference type="InterPro" id="IPR011249">
    <property type="entry name" value="Metalloenz_LuxS/M16"/>
</dbReference>
<reference evidence="3" key="2">
    <citation type="journal article" date="2021" name="Microbiome">
        <title>Successional dynamics and alternative stable states in a saline activated sludge microbial community over 9 years.</title>
        <authorList>
            <person name="Wang Y."/>
            <person name="Ye J."/>
            <person name="Ju F."/>
            <person name="Liu L."/>
            <person name="Boyd J.A."/>
            <person name="Deng Y."/>
            <person name="Parks D.H."/>
            <person name="Jiang X."/>
            <person name="Yin X."/>
            <person name="Woodcroft B.J."/>
            <person name="Tyson G.W."/>
            <person name="Hugenholtz P."/>
            <person name="Polz M.F."/>
            <person name="Zhang T."/>
        </authorList>
    </citation>
    <scope>NUCLEOTIDE SEQUENCE</scope>
    <source>
        <strain evidence="3">HKST-UBA01</strain>
    </source>
</reference>
<dbReference type="EMBL" id="JAGQHR010000260">
    <property type="protein sequence ID" value="MCA9727914.1"/>
    <property type="molecule type" value="Genomic_DNA"/>
</dbReference>